<feature type="active site" description="Nucleophile" evidence="8">
    <location>
        <position position="86"/>
    </location>
</feature>
<dbReference type="OrthoDB" id="1924260at2759"/>
<dbReference type="AlphaFoldDB" id="A0A7G2CMZ8"/>
<dbReference type="EC" id="3.4.19.12" evidence="3 8"/>
<feature type="domain" description="UCH catalytic" evidence="9">
    <location>
        <begin position="4"/>
        <end position="230"/>
    </location>
</feature>
<dbReference type="Pfam" id="PF01088">
    <property type="entry name" value="Peptidase_C12"/>
    <property type="match status" value="1"/>
</dbReference>
<accession>A0A7G2CMZ8</accession>
<gene>
    <name evidence="10" type="ORF">ADEAN_000745700</name>
</gene>
<evidence type="ECO:0000256" key="2">
    <source>
        <dbReference type="ARBA" id="ARBA00009326"/>
    </source>
</evidence>
<evidence type="ECO:0000256" key="6">
    <source>
        <dbReference type="ARBA" id="ARBA00022801"/>
    </source>
</evidence>
<comment type="catalytic activity">
    <reaction evidence="1 8">
        <text>Thiol-dependent hydrolysis of ester, thioester, amide, peptide and isopeptide bonds formed by the C-terminal Gly of ubiquitin (a 76-residue protein attached to proteins as an intracellular targeting signal).</text>
        <dbReference type="EC" id="3.4.19.12"/>
    </reaction>
</comment>
<protein>
    <recommendedName>
        <fullName evidence="3 8">ubiquitinyl hydrolase 1</fullName>
        <ecNumber evidence="3 8">3.4.19.12</ecNumber>
    </recommendedName>
</protein>
<evidence type="ECO:0000256" key="7">
    <source>
        <dbReference type="ARBA" id="ARBA00022807"/>
    </source>
</evidence>
<dbReference type="InterPro" id="IPR001578">
    <property type="entry name" value="Peptidase_C12_UCH"/>
</dbReference>
<feature type="active site" description="Proton donor" evidence="8">
    <location>
        <position position="162"/>
    </location>
</feature>
<dbReference type="GO" id="GO:0005737">
    <property type="term" value="C:cytoplasm"/>
    <property type="evidence" value="ECO:0007669"/>
    <property type="project" value="TreeGrafter"/>
</dbReference>
<dbReference type="Gene3D" id="3.40.532.10">
    <property type="entry name" value="Peptidase C12, ubiquitin carboxyl-terminal hydrolase"/>
    <property type="match status" value="1"/>
</dbReference>
<proteinExistence type="inferred from homology"/>
<evidence type="ECO:0000256" key="1">
    <source>
        <dbReference type="ARBA" id="ARBA00000707"/>
    </source>
</evidence>
<dbReference type="GO" id="GO:0006511">
    <property type="term" value="P:ubiquitin-dependent protein catabolic process"/>
    <property type="evidence" value="ECO:0007669"/>
    <property type="project" value="UniProtKB-UniRule"/>
</dbReference>
<evidence type="ECO:0000256" key="5">
    <source>
        <dbReference type="ARBA" id="ARBA00022786"/>
    </source>
</evidence>
<dbReference type="InterPro" id="IPR038765">
    <property type="entry name" value="Papain-like_cys_pep_sf"/>
</dbReference>
<feature type="site" description="Important for enzyme activity" evidence="8">
    <location>
        <position position="177"/>
    </location>
</feature>
<dbReference type="Pfam" id="PF18031">
    <property type="entry name" value="UCH_C"/>
    <property type="match status" value="1"/>
</dbReference>
<name>A0A7G2CMZ8_9TRYP</name>
<dbReference type="VEuPathDB" id="TriTrypDB:ADEAN_000745700"/>
<evidence type="ECO:0000313" key="10">
    <source>
        <dbReference type="EMBL" id="CAD2219943.1"/>
    </source>
</evidence>
<dbReference type="InterPro" id="IPR036959">
    <property type="entry name" value="Peptidase_C12_UCH_sf"/>
</dbReference>
<evidence type="ECO:0000256" key="8">
    <source>
        <dbReference type="PROSITE-ProRule" id="PRU01393"/>
    </source>
</evidence>
<evidence type="ECO:0000256" key="4">
    <source>
        <dbReference type="ARBA" id="ARBA00022670"/>
    </source>
</evidence>
<dbReference type="GO" id="GO:0016579">
    <property type="term" value="P:protein deubiquitination"/>
    <property type="evidence" value="ECO:0007669"/>
    <property type="project" value="TreeGrafter"/>
</dbReference>
<organism evidence="10 11">
    <name type="scientific">Angomonas deanei</name>
    <dbReference type="NCBI Taxonomy" id="59799"/>
    <lineage>
        <taxon>Eukaryota</taxon>
        <taxon>Discoba</taxon>
        <taxon>Euglenozoa</taxon>
        <taxon>Kinetoplastea</taxon>
        <taxon>Metakinetoplastina</taxon>
        <taxon>Trypanosomatida</taxon>
        <taxon>Trypanosomatidae</taxon>
        <taxon>Strigomonadinae</taxon>
        <taxon>Angomonas</taxon>
    </lineage>
</organism>
<keyword evidence="5 8" id="KW-0833">Ubl conjugation pathway</keyword>
<dbReference type="InterPro" id="IPR041507">
    <property type="entry name" value="UCH_C"/>
</dbReference>
<dbReference type="PROSITE" id="PS52048">
    <property type="entry name" value="UCH_DOMAIN"/>
    <property type="match status" value="1"/>
</dbReference>
<keyword evidence="11" id="KW-1185">Reference proteome</keyword>
<evidence type="ECO:0000313" key="11">
    <source>
        <dbReference type="Proteomes" id="UP000515908"/>
    </source>
</evidence>
<dbReference type="PANTHER" id="PTHR10589:SF16">
    <property type="entry name" value="UBIQUITIN CARBOXYL-TERMINAL HYDROLASE ISOZYME L5"/>
    <property type="match status" value="1"/>
</dbReference>
<dbReference type="Proteomes" id="UP000515908">
    <property type="component" value="Chromosome 15"/>
</dbReference>
<evidence type="ECO:0000259" key="9">
    <source>
        <dbReference type="PROSITE" id="PS52048"/>
    </source>
</evidence>
<feature type="site" description="Transition state stabilizer" evidence="8">
    <location>
        <position position="80"/>
    </location>
</feature>
<keyword evidence="6 8" id="KW-0378">Hydrolase</keyword>
<dbReference type="GO" id="GO:0004843">
    <property type="term" value="F:cysteine-type deubiquitinase activity"/>
    <property type="evidence" value="ECO:0007669"/>
    <property type="project" value="UniProtKB-UniRule"/>
</dbReference>
<keyword evidence="7 8" id="KW-0788">Thiol protease</keyword>
<sequence>MSGEWLTIESDPVVFDEFITDLFGAKGLAVRELLFMEPEALGAYESVFGIILLFKYGTKKTAERTIEESPSDDTIYFAQQVVPDACSTLAVVNLLCNLTDRVDVGPTIKEFVEITAPLDPNSRGIAVGSRSDFRGFQNSFAPSDMVDMSLPAKKDATGDVYHYVTFIYKNGAIWELDGLQLGPQRRSDADDTNYKTALMNVLQQRVTEISESDKSGNGQGISFNILLVVDDPIEKLEKSIAEAQAQGQPVDGMQAELEQLKAEKAEGREENKRRRHGYFPMIFDLLKALAEKDLLQPVIDDVKARKEANKK</sequence>
<dbReference type="PANTHER" id="PTHR10589">
    <property type="entry name" value="UBIQUITIN CARBOXYL-TERMINAL HYDROLASE"/>
    <property type="match status" value="1"/>
</dbReference>
<comment type="similarity">
    <text evidence="2 8">Belongs to the peptidase C12 family.</text>
</comment>
<dbReference type="SUPFAM" id="SSF54001">
    <property type="entry name" value="Cysteine proteinases"/>
    <property type="match status" value="1"/>
</dbReference>
<keyword evidence="4 8" id="KW-0645">Protease</keyword>
<dbReference type="EMBL" id="LR877159">
    <property type="protein sequence ID" value="CAD2219943.1"/>
    <property type="molecule type" value="Genomic_DNA"/>
</dbReference>
<evidence type="ECO:0000256" key="3">
    <source>
        <dbReference type="ARBA" id="ARBA00012759"/>
    </source>
</evidence>
<reference evidence="10 11" key="1">
    <citation type="submission" date="2020-08" db="EMBL/GenBank/DDBJ databases">
        <authorList>
            <person name="Newling K."/>
            <person name="Davey J."/>
            <person name="Forrester S."/>
        </authorList>
    </citation>
    <scope>NUCLEOTIDE SEQUENCE [LARGE SCALE GENOMIC DNA]</scope>
    <source>
        <strain evidence="11">Crithidia deanei Carvalho (ATCC PRA-265)</strain>
    </source>
</reference>